<accession>A0A497ZP86</accession>
<dbReference type="AlphaFoldDB" id="A0A497ZP86"/>
<dbReference type="Pfam" id="PF20056">
    <property type="entry name" value="DUF6455"/>
    <property type="match status" value="1"/>
</dbReference>
<organism evidence="2 3">
    <name type="scientific">Ruegeria conchae</name>
    <dbReference type="NCBI Taxonomy" id="981384"/>
    <lineage>
        <taxon>Bacteria</taxon>
        <taxon>Pseudomonadati</taxon>
        <taxon>Pseudomonadota</taxon>
        <taxon>Alphaproteobacteria</taxon>
        <taxon>Rhodobacterales</taxon>
        <taxon>Roseobacteraceae</taxon>
        <taxon>Ruegeria</taxon>
    </lineage>
</organism>
<dbReference type="EMBL" id="RCCT01000001">
    <property type="protein sequence ID" value="RLK11258.1"/>
    <property type="molecule type" value="Genomic_DNA"/>
</dbReference>
<protein>
    <recommendedName>
        <fullName evidence="1">DUF6455 domain-containing protein</fullName>
    </recommendedName>
</protein>
<evidence type="ECO:0000313" key="2">
    <source>
        <dbReference type="EMBL" id="RLK11258.1"/>
    </source>
</evidence>
<feature type="domain" description="DUF6455" evidence="1">
    <location>
        <begin position="1"/>
        <end position="82"/>
    </location>
</feature>
<evidence type="ECO:0000313" key="3">
    <source>
        <dbReference type="Proteomes" id="UP000271700"/>
    </source>
</evidence>
<dbReference type="InterPro" id="IPR045601">
    <property type="entry name" value="DUF6455"/>
</dbReference>
<name>A0A497ZP86_9RHOB</name>
<dbReference type="STRING" id="981384.GCA_000192475_01742"/>
<dbReference type="Proteomes" id="UP000271700">
    <property type="component" value="Unassembled WGS sequence"/>
</dbReference>
<comment type="caution">
    <text evidence="2">The sequence shown here is derived from an EMBL/GenBank/DDBJ whole genome shotgun (WGS) entry which is preliminary data.</text>
</comment>
<gene>
    <name evidence="2" type="ORF">CLV75_1258</name>
</gene>
<reference evidence="2 3" key="1">
    <citation type="submission" date="2018-10" db="EMBL/GenBank/DDBJ databases">
        <title>Genomic Encyclopedia of Archaeal and Bacterial Type Strains, Phase II (KMG-II): from individual species to whole genera.</title>
        <authorList>
            <person name="Goeker M."/>
        </authorList>
    </citation>
    <scope>NUCLEOTIDE SEQUENCE [LARGE SCALE GENOMIC DNA]</scope>
    <source>
        <strain evidence="2 3">DSM 29317</strain>
    </source>
</reference>
<sequence>MSDRATLRHHAGLMDEMATTLGVDLQEAAIDGALRFDEISDAVLRCAQCPNPGHCAALLDQGTDLGSAPEYCRNQELLNRLAP</sequence>
<dbReference type="RefSeq" id="WP_010441828.1">
    <property type="nucleotide sequence ID" value="NZ_AEYW01000013.1"/>
</dbReference>
<dbReference type="OrthoDB" id="7961152at2"/>
<evidence type="ECO:0000259" key="1">
    <source>
        <dbReference type="Pfam" id="PF20056"/>
    </source>
</evidence>
<proteinExistence type="predicted"/>
<keyword evidence="3" id="KW-1185">Reference proteome</keyword>